<dbReference type="Pfam" id="PF09362">
    <property type="entry name" value="DUF1996"/>
    <property type="match status" value="1"/>
</dbReference>
<reference evidence="3" key="1">
    <citation type="journal article" date="2020" name="Stud. Mycol.">
        <title>101 Dothideomycetes genomes: a test case for predicting lifestyles and emergence of pathogens.</title>
        <authorList>
            <person name="Haridas S."/>
            <person name="Albert R."/>
            <person name="Binder M."/>
            <person name="Bloem J."/>
            <person name="Labutti K."/>
            <person name="Salamov A."/>
            <person name="Andreopoulos B."/>
            <person name="Baker S."/>
            <person name="Barry K."/>
            <person name="Bills G."/>
            <person name="Bluhm B."/>
            <person name="Cannon C."/>
            <person name="Castanera R."/>
            <person name="Culley D."/>
            <person name="Daum C."/>
            <person name="Ezra D."/>
            <person name="Gonzalez J."/>
            <person name="Henrissat B."/>
            <person name="Kuo A."/>
            <person name="Liang C."/>
            <person name="Lipzen A."/>
            <person name="Lutzoni F."/>
            <person name="Magnuson J."/>
            <person name="Mondo S."/>
            <person name="Nolan M."/>
            <person name="Ohm R."/>
            <person name="Pangilinan J."/>
            <person name="Park H.-J."/>
            <person name="Ramirez L."/>
            <person name="Alfaro M."/>
            <person name="Sun H."/>
            <person name="Tritt A."/>
            <person name="Yoshinaga Y."/>
            <person name="Zwiers L.-H."/>
            <person name="Turgeon B."/>
            <person name="Goodwin S."/>
            <person name="Spatafora J."/>
            <person name="Crous P."/>
            <person name="Grigoriev I."/>
        </authorList>
    </citation>
    <scope>NUCLEOTIDE SEQUENCE</scope>
    <source>
        <strain evidence="3">CBS 122367</strain>
    </source>
</reference>
<protein>
    <recommendedName>
        <fullName evidence="2">DUF1996 domain-containing protein</fullName>
    </recommendedName>
</protein>
<feature type="region of interest" description="Disordered" evidence="1">
    <location>
        <begin position="143"/>
        <end position="165"/>
    </location>
</feature>
<gene>
    <name evidence="3" type="ORF">K458DRAFT_439627</name>
</gene>
<feature type="domain" description="DUF1996" evidence="2">
    <location>
        <begin position="15"/>
        <end position="268"/>
    </location>
</feature>
<dbReference type="PANTHER" id="PTHR43662">
    <property type="match status" value="1"/>
</dbReference>
<evidence type="ECO:0000259" key="2">
    <source>
        <dbReference type="Pfam" id="PF09362"/>
    </source>
</evidence>
<evidence type="ECO:0000313" key="4">
    <source>
        <dbReference type="Proteomes" id="UP000799291"/>
    </source>
</evidence>
<sequence>MLRFSCSQLVVERLDPLVTPGLNPSPHVHQIVGGNAFNATMDPLNDLPGISTCTTCTFSEDFSNYWTAVLYFRGRNGTFKRVPQMANLYLEGATGGQTVYYIPPYDGVTNVTAFRPGFRMLVGDPNARSDHHTQESRQSSFRCFGEGFEGGQGPPGGGNDTRHFPKGPCTGGIRSNIFFPTCWDGVNLDSPDHKSHVSFPANNGSFERNSPCPASHPIKIPQLFYEILWDTRQFNNPAEWPEDGSQPFVFSTGDATGYGQHADYVFGWKGDALQRAMDQRCFVNCPTLEAQATTAANQCVQGKHVDEVIDGWLDQLPGGHEITWTE</sequence>
<evidence type="ECO:0000256" key="1">
    <source>
        <dbReference type="SAM" id="MobiDB-lite"/>
    </source>
</evidence>
<dbReference type="Proteomes" id="UP000799291">
    <property type="component" value="Unassembled WGS sequence"/>
</dbReference>
<dbReference type="PANTHER" id="PTHR43662:SF3">
    <property type="entry name" value="DOMAIN PROTEIN, PUTATIVE (AFU_ORTHOLOGUE AFUA_6G11970)-RELATED"/>
    <property type="match status" value="1"/>
</dbReference>
<keyword evidence="4" id="KW-1185">Reference proteome</keyword>
<organism evidence="3 4">
    <name type="scientific">Lentithecium fluviatile CBS 122367</name>
    <dbReference type="NCBI Taxonomy" id="1168545"/>
    <lineage>
        <taxon>Eukaryota</taxon>
        <taxon>Fungi</taxon>
        <taxon>Dikarya</taxon>
        <taxon>Ascomycota</taxon>
        <taxon>Pezizomycotina</taxon>
        <taxon>Dothideomycetes</taxon>
        <taxon>Pleosporomycetidae</taxon>
        <taxon>Pleosporales</taxon>
        <taxon>Massarineae</taxon>
        <taxon>Lentitheciaceae</taxon>
        <taxon>Lentithecium</taxon>
    </lineage>
</organism>
<dbReference type="OrthoDB" id="74764at2759"/>
<name>A0A6G1JFJ1_9PLEO</name>
<dbReference type="InterPro" id="IPR018535">
    <property type="entry name" value="DUF1996"/>
</dbReference>
<evidence type="ECO:0000313" key="3">
    <source>
        <dbReference type="EMBL" id="KAF2689236.1"/>
    </source>
</evidence>
<proteinExistence type="predicted"/>
<dbReference type="AlphaFoldDB" id="A0A6G1JFJ1"/>
<dbReference type="EMBL" id="MU005572">
    <property type="protein sequence ID" value="KAF2689236.1"/>
    <property type="molecule type" value="Genomic_DNA"/>
</dbReference>
<accession>A0A6G1JFJ1</accession>
<feature type="compositionally biased region" description="Gly residues" evidence="1">
    <location>
        <begin position="147"/>
        <end position="159"/>
    </location>
</feature>